<dbReference type="AlphaFoldDB" id="A0LNM3"/>
<protein>
    <recommendedName>
        <fullName evidence="3">Class I SAM-dependent methyltransferase</fullName>
    </recommendedName>
</protein>
<dbReference type="Proteomes" id="UP000001784">
    <property type="component" value="Chromosome"/>
</dbReference>
<proteinExistence type="predicted"/>
<organism evidence="1 2">
    <name type="scientific">Syntrophobacter fumaroxidans (strain DSM 10017 / MPOB)</name>
    <dbReference type="NCBI Taxonomy" id="335543"/>
    <lineage>
        <taxon>Bacteria</taxon>
        <taxon>Pseudomonadati</taxon>
        <taxon>Thermodesulfobacteriota</taxon>
        <taxon>Syntrophobacteria</taxon>
        <taxon>Syntrophobacterales</taxon>
        <taxon>Syntrophobacteraceae</taxon>
        <taxon>Syntrophobacter</taxon>
    </lineage>
</organism>
<accession>A0LNM3</accession>
<gene>
    <name evidence="1" type="ordered locus">Sfum_3352</name>
</gene>
<dbReference type="InParanoid" id="A0LNM3"/>
<name>A0LNM3_SYNFM</name>
<dbReference type="STRING" id="335543.Sfum_3352"/>
<dbReference type="eggNOG" id="COG4122">
    <property type="taxonomic scope" value="Bacteria"/>
</dbReference>
<dbReference type="HOGENOM" id="CLU_1304366_0_0_7"/>
<dbReference type="Pfam" id="PF13578">
    <property type="entry name" value="Methyltransf_24"/>
    <property type="match status" value="1"/>
</dbReference>
<evidence type="ECO:0008006" key="3">
    <source>
        <dbReference type="Google" id="ProtNLM"/>
    </source>
</evidence>
<dbReference type="KEGG" id="sfu:Sfum_3352"/>
<sequence>MFATRTVLMPDGSRKPLTANISAKGCAALYRMVLALRPVLVVEIGMAHGVSTLSILAGLMQTGGRLISIDPYTDWESGKLAALHGVCRAGFTGNHRHLQLRSYEALPRLLLEETSVDLGYIDGCHDFDHAFIDFFFLDRMIPFGGVLGFNDAGWPAVFKVIQYLRKHREYEELDVGLKPDYSARNAFLGVARRILNMPRQDRYFCKTGDTK</sequence>
<keyword evidence="2" id="KW-1185">Reference proteome</keyword>
<dbReference type="Gene3D" id="3.40.50.150">
    <property type="entry name" value="Vaccinia Virus protein VP39"/>
    <property type="match status" value="1"/>
</dbReference>
<reference evidence="1 2" key="1">
    <citation type="submission" date="2006-10" db="EMBL/GenBank/DDBJ databases">
        <title>Complete sequence of Syntrophobacter fumaroxidans MPOB.</title>
        <authorList>
            <consortium name="US DOE Joint Genome Institute"/>
            <person name="Copeland A."/>
            <person name="Lucas S."/>
            <person name="Lapidus A."/>
            <person name="Barry K."/>
            <person name="Detter J.C."/>
            <person name="Glavina del Rio T."/>
            <person name="Hammon N."/>
            <person name="Israni S."/>
            <person name="Pitluck S."/>
            <person name="Goltsman E.G."/>
            <person name="Martinez M."/>
            <person name="Schmutz J."/>
            <person name="Larimer F."/>
            <person name="Land M."/>
            <person name="Hauser L."/>
            <person name="Kyrpides N."/>
            <person name="Kim E."/>
            <person name="Boone D.R."/>
            <person name="Brockman F."/>
            <person name="Culley D."/>
            <person name="Ferry J."/>
            <person name="Gunsalus R."/>
            <person name="McInerney M.J."/>
            <person name="Morrison M."/>
            <person name="Plugge C."/>
            <person name="Rohlin L."/>
            <person name="Scholten J."/>
            <person name="Sieber J."/>
            <person name="Stams A.J.M."/>
            <person name="Worm P."/>
            <person name="Henstra A.M."/>
            <person name="Richardson P."/>
        </authorList>
    </citation>
    <scope>NUCLEOTIDE SEQUENCE [LARGE SCALE GENOMIC DNA]</scope>
    <source>
        <strain evidence="2">DSM 10017 / MPOB</strain>
    </source>
</reference>
<dbReference type="SUPFAM" id="SSF53335">
    <property type="entry name" value="S-adenosyl-L-methionine-dependent methyltransferases"/>
    <property type="match status" value="1"/>
</dbReference>
<dbReference type="InterPro" id="IPR029063">
    <property type="entry name" value="SAM-dependent_MTases_sf"/>
</dbReference>
<dbReference type="EMBL" id="CP000478">
    <property type="protein sequence ID" value="ABK19025.1"/>
    <property type="molecule type" value="Genomic_DNA"/>
</dbReference>
<evidence type="ECO:0000313" key="1">
    <source>
        <dbReference type="EMBL" id="ABK19025.1"/>
    </source>
</evidence>
<evidence type="ECO:0000313" key="2">
    <source>
        <dbReference type="Proteomes" id="UP000001784"/>
    </source>
</evidence>